<dbReference type="Pfam" id="PF03918">
    <property type="entry name" value="CcmH"/>
    <property type="match status" value="1"/>
</dbReference>
<accession>A0A1I7KND4</accession>
<keyword evidence="4 5" id="KW-0408">Iron</keyword>
<protein>
    <recommendedName>
        <fullName evidence="5">Cytochrome c-type biogenesis protein</fullName>
    </recommendedName>
</protein>
<evidence type="ECO:0000259" key="7">
    <source>
        <dbReference type="Pfam" id="PF03918"/>
    </source>
</evidence>
<gene>
    <name evidence="8" type="ORF">SAMN05421543_11775</name>
</gene>
<dbReference type="InterPro" id="IPR038297">
    <property type="entry name" value="CcmH/CycL/NrfF/Ccl2_sf"/>
</dbReference>
<keyword evidence="2 5" id="KW-0349">Heme</keyword>
<dbReference type="GO" id="GO:0046872">
    <property type="term" value="F:metal ion binding"/>
    <property type="evidence" value="ECO:0007669"/>
    <property type="project" value="UniProtKB-KW"/>
</dbReference>
<feature type="domain" description="CcmH/CycL/Ccl2/NrfF N-terminal" evidence="7">
    <location>
        <begin position="44"/>
        <end position="150"/>
    </location>
</feature>
<dbReference type="Proteomes" id="UP000183508">
    <property type="component" value="Unassembled WGS sequence"/>
</dbReference>
<keyword evidence="5" id="KW-1133">Transmembrane helix</keyword>
<feature type="transmembrane region" description="Helical" evidence="5">
    <location>
        <begin position="121"/>
        <end position="143"/>
    </location>
</feature>
<evidence type="ECO:0000256" key="3">
    <source>
        <dbReference type="ARBA" id="ARBA00022723"/>
    </source>
</evidence>
<sequence length="197" mass="20526">MNFTDAVPGGSALNHRGRLAAALGVLCAGWLAALAAGAWMRARAPQSLQQQVLAVASQLRVPGEQDTITAAASTDAVAQHMRYEIQQGLLAGRSPREIVAQMEAEYGPDVYAAPRFSGWGALAWTAPVAGLAVLLGAMGWTVARRTAPTRDRPGEGSDSARDARPGPDTVPVVHEAAPPDAADAAASRVARRLRGFL</sequence>
<keyword evidence="5" id="KW-0472">Membrane</keyword>
<evidence type="ECO:0000313" key="8">
    <source>
        <dbReference type="EMBL" id="SFU98928.1"/>
    </source>
</evidence>
<reference evidence="9" key="1">
    <citation type="submission" date="2016-10" db="EMBL/GenBank/DDBJ databases">
        <authorList>
            <person name="Varghese N."/>
        </authorList>
    </citation>
    <scope>NUCLEOTIDE SEQUENCE [LARGE SCALE GENOMIC DNA]</scope>
    <source>
        <strain evidence="9">DSM 17980</strain>
    </source>
</reference>
<keyword evidence="5" id="KW-0812">Transmembrane</keyword>
<keyword evidence="5" id="KW-0732">Signal</keyword>
<evidence type="ECO:0000256" key="1">
    <source>
        <dbReference type="ARBA" id="ARBA00010342"/>
    </source>
</evidence>
<evidence type="ECO:0000256" key="5">
    <source>
        <dbReference type="RuleBase" id="RU364112"/>
    </source>
</evidence>
<evidence type="ECO:0000256" key="4">
    <source>
        <dbReference type="ARBA" id="ARBA00023004"/>
    </source>
</evidence>
<evidence type="ECO:0000313" key="9">
    <source>
        <dbReference type="Proteomes" id="UP000183508"/>
    </source>
</evidence>
<proteinExistence type="inferred from homology"/>
<organism evidence="8 9">
    <name type="scientific">Alicyclobacillus macrosporangiidus</name>
    <dbReference type="NCBI Taxonomy" id="392015"/>
    <lineage>
        <taxon>Bacteria</taxon>
        <taxon>Bacillati</taxon>
        <taxon>Bacillota</taxon>
        <taxon>Bacilli</taxon>
        <taxon>Bacillales</taxon>
        <taxon>Alicyclobacillaceae</taxon>
        <taxon>Alicyclobacillus</taxon>
    </lineage>
</organism>
<dbReference type="Gene3D" id="1.10.8.640">
    <property type="entry name" value="Cytochrome C biogenesis protein"/>
    <property type="match status" value="1"/>
</dbReference>
<keyword evidence="9" id="KW-1185">Reference proteome</keyword>
<comment type="function">
    <text evidence="5">Possible subunit of a heme lyase.</text>
</comment>
<evidence type="ECO:0000256" key="2">
    <source>
        <dbReference type="ARBA" id="ARBA00022617"/>
    </source>
</evidence>
<dbReference type="AlphaFoldDB" id="A0A1I7KND4"/>
<dbReference type="STRING" id="392015.SAMN05421543_11775"/>
<comment type="similarity">
    <text evidence="1 5">Belongs to the CcmH/CycL/Ccl2/NrfF family.</text>
</comment>
<keyword evidence="3 5" id="KW-0479">Metal-binding</keyword>
<dbReference type="InterPro" id="IPR005616">
    <property type="entry name" value="CcmH/CycL/Ccl2/NrfF_N"/>
</dbReference>
<feature type="compositionally biased region" description="Basic and acidic residues" evidence="6">
    <location>
        <begin position="148"/>
        <end position="165"/>
    </location>
</feature>
<feature type="transmembrane region" description="Helical" evidence="5">
    <location>
        <begin position="19"/>
        <end position="40"/>
    </location>
</feature>
<feature type="region of interest" description="Disordered" evidence="6">
    <location>
        <begin position="145"/>
        <end position="184"/>
    </location>
</feature>
<dbReference type="EMBL" id="FPBV01000017">
    <property type="protein sequence ID" value="SFU98928.1"/>
    <property type="molecule type" value="Genomic_DNA"/>
</dbReference>
<evidence type="ECO:0000256" key="6">
    <source>
        <dbReference type="SAM" id="MobiDB-lite"/>
    </source>
</evidence>
<dbReference type="CDD" id="cd16378">
    <property type="entry name" value="CcmH_N"/>
    <property type="match status" value="1"/>
</dbReference>
<name>A0A1I7KND4_9BACL</name>